<dbReference type="RefSeq" id="WP_160801253.1">
    <property type="nucleotide sequence ID" value="NZ_WUUL01000005.1"/>
</dbReference>
<reference evidence="1 2" key="1">
    <citation type="submission" date="2019-12" db="EMBL/GenBank/DDBJ databases">
        <title>Whole-genome analyses of novel actinobacteria.</title>
        <authorList>
            <person name="Sahin N."/>
            <person name="Saygin H."/>
        </authorList>
    </citation>
    <scope>NUCLEOTIDE SEQUENCE [LARGE SCALE GENOMIC DNA]</scope>
    <source>
        <strain evidence="1 2">KC615</strain>
    </source>
</reference>
<proteinExistence type="predicted"/>
<evidence type="ECO:0000313" key="1">
    <source>
        <dbReference type="EMBL" id="MXQ53894.1"/>
    </source>
</evidence>
<organism evidence="1 2">
    <name type="scientific">Shimazuella alba</name>
    <dbReference type="NCBI Taxonomy" id="2690964"/>
    <lineage>
        <taxon>Bacteria</taxon>
        <taxon>Bacillati</taxon>
        <taxon>Bacillota</taxon>
        <taxon>Bacilli</taxon>
        <taxon>Bacillales</taxon>
        <taxon>Thermoactinomycetaceae</taxon>
        <taxon>Shimazuella</taxon>
    </lineage>
</organism>
<name>A0A6I4VZM2_9BACL</name>
<sequence length="112" mass="12709">MLRIVFQSTDNTLPFGNITIGVEDPGNYDFANYKLYVFETKENGEIVHHDLSNATQNTGEKRPGPSFNIEDNTLYVGNGQSWAAPTWNEQFVFELCNPEDYILADGKLMKKN</sequence>
<dbReference type="EMBL" id="WUUL01000005">
    <property type="protein sequence ID" value="MXQ53894.1"/>
    <property type="molecule type" value="Genomic_DNA"/>
</dbReference>
<protein>
    <submittedName>
        <fullName evidence="1">Uncharacterized protein</fullName>
    </submittedName>
</protein>
<gene>
    <name evidence="1" type="ORF">GSM42_09215</name>
</gene>
<evidence type="ECO:0000313" key="2">
    <source>
        <dbReference type="Proteomes" id="UP000430692"/>
    </source>
</evidence>
<dbReference type="AlphaFoldDB" id="A0A6I4VZM2"/>
<keyword evidence="2" id="KW-1185">Reference proteome</keyword>
<dbReference type="Proteomes" id="UP000430692">
    <property type="component" value="Unassembled WGS sequence"/>
</dbReference>
<accession>A0A6I4VZM2</accession>
<comment type="caution">
    <text evidence="1">The sequence shown here is derived from an EMBL/GenBank/DDBJ whole genome shotgun (WGS) entry which is preliminary data.</text>
</comment>